<name>A0AAP5QIS1_9BURK</name>
<sequence>MRNTATLFTRVLADLFPGKSATHFPHQQSPADLAKSPMTSTAAVAPAPDHSSAPHVVGQGAGNETVVTIGDTPHLFVDEGDHIVQFVPAFDDHTEETEFGLKIVPDLEPHWSKLTVHRCPLKAAIASAIREGNNAVMAASSKAAPDASRKEAQSPREEEAERFDAVDVGEVRQRRDPPADASTVIGRIASWGEEKFPDRKKPGRFYKSFAIHIDTTSGERTLQGEGLKEAIAECRCVVGDVVSVRRLRKIKVPAIRTDGSAMVKDGKPVMWDKWLWSITK</sequence>
<protein>
    <submittedName>
        <fullName evidence="2">Uncharacterized protein</fullName>
    </submittedName>
</protein>
<feature type="region of interest" description="Disordered" evidence="1">
    <location>
        <begin position="139"/>
        <end position="162"/>
    </location>
</feature>
<accession>A0AAP5QIS1</accession>
<reference evidence="2" key="1">
    <citation type="submission" date="2022-08" db="EMBL/GenBank/DDBJ databases">
        <authorList>
            <person name="Kim S.-J."/>
        </authorList>
    </citation>
    <scope>NUCLEOTIDE SEQUENCE</scope>
    <source>
        <strain evidence="2">KJ</strain>
    </source>
</reference>
<dbReference type="EMBL" id="JANSLM010000021">
    <property type="protein sequence ID" value="MDT8843017.1"/>
    <property type="molecule type" value="Genomic_DNA"/>
</dbReference>
<evidence type="ECO:0000256" key="1">
    <source>
        <dbReference type="SAM" id="MobiDB-lite"/>
    </source>
</evidence>
<organism evidence="2 3">
    <name type="scientific">Paraburkholderia fungorum</name>
    <dbReference type="NCBI Taxonomy" id="134537"/>
    <lineage>
        <taxon>Bacteria</taxon>
        <taxon>Pseudomonadati</taxon>
        <taxon>Pseudomonadota</taxon>
        <taxon>Betaproteobacteria</taxon>
        <taxon>Burkholderiales</taxon>
        <taxon>Burkholderiaceae</taxon>
        <taxon>Paraburkholderia</taxon>
    </lineage>
</organism>
<proteinExistence type="predicted"/>
<gene>
    <name evidence="2" type="ORF">ParKJ_36880</name>
</gene>
<feature type="compositionally biased region" description="Basic and acidic residues" evidence="1">
    <location>
        <begin position="147"/>
        <end position="162"/>
    </location>
</feature>
<comment type="caution">
    <text evidence="2">The sequence shown here is derived from an EMBL/GenBank/DDBJ whole genome shotgun (WGS) entry which is preliminary data.</text>
</comment>
<evidence type="ECO:0000313" key="3">
    <source>
        <dbReference type="Proteomes" id="UP001246473"/>
    </source>
</evidence>
<evidence type="ECO:0000313" key="2">
    <source>
        <dbReference type="EMBL" id="MDT8843017.1"/>
    </source>
</evidence>
<dbReference type="AlphaFoldDB" id="A0AAP5QIS1"/>
<dbReference type="Proteomes" id="UP001246473">
    <property type="component" value="Unassembled WGS sequence"/>
</dbReference>
<feature type="region of interest" description="Disordered" evidence="1">
    <location>
        <begin position="20"/>
        <end position="55"/>
    </location>
</feature>